<protein>
    <submittedName>
        <fullName evidence="3">Amidase</fullName>
    </submittedName>
</protein>
<reference evidence="3" key="1">
    <citation type="journal article" date="2023" name="GigaByte">
        <title>Genome assembly of the bearded iris, Iris pallida Lam.</title>
        <authorList>
            <person name="Bruccoleri R.E."/>
            <person name="Oakeley E.J."/>
            <person name="Faust A.M.E."/>
            <person name="Altorfer M."/>
            <person name="Dessus-Babus S."/>
            <person name="Burckhardt D."/>
            <person name="Oertli M."/>
            <person name="Naumann U."/>
            <person name="Petersen F."/>
            <person name="Wong J."/>
        </authorList>
    </citation>
    <scope>NUCLEOTIDE SEQUENCE</scope>
    <source>
        <strain evidence="3">GSM-AAB239-AS_SAM_17_03QT</strain>
    </source>
</reference>
<sequence length="522" mass="55450">MKHSVCNCILLLLLSSSSVSATSDAFDIDESTIAGVQSAFAKGTLTSRALVEYYLDQIRTLNPLLHAVVEVNPDALDQADQADREKTAGTAAGGGLHGIPILLKDVIATDDRLNTTAGSLAMVGSAVPRDAAVVRKLRAAGAVVLGKASMSEWHNFRTRNAPSGWSARGGQSLNPYVLSEYVCGSSAGSAIAVAANMVSVSLAAETDGSISCPSASASVVGIKPTVGLTSRAGVIPLSPRMDTVGPICRTVADAVEVLEAIVGYDDERDGDATKEASRFVPQDGYKQFLKAEGLKGKRVGILRKRFFDFPRDPTKKMAFEAHFTTMRQKGATLIDDLEIANMSIILDSRKSGEQAVMLAEFKISLNAYLSELLHSQVRSLQDVIDFNNKHRVEERIDDLGQSTLLAAQETTGLGPVEQRAVANMARLSAEGLERLMKENQLDTVVAPDASATSIFAIGGYPGISVPAGYGERGRPFGIFFGGLRGSEPKLIEIAYGFEQATKARKAPSFLYDGCASTGRVPC</sequence>
<organism evidence="3 4">
    <name type="scientific">Iris pallida</name>
    <name type="common">Sweet iris</name>
    <dbReference type="NCBI Taxonomy" id="29817"/>
    <lineage>
        <taxon>Eukaryota</taxon>
        <taxon>Viridiplantae</taxon>
        <taxon>Streptophyta</taxon>
        <taxon>Embryophyta</taxon>
        <taxon>Tracheophyta</taxon>
        <taxon>Spermatophyta</taxon>
        <taxon>Magnoliopsida</taxon>
        <taxon>Liliopsida</taxon>
        <taxon>Asparagales</taxon>
        <taxon>Iridaceae</taxon>
        <taxon>Iridoideae</taxon>
        <taxon>Irideae</taxon>
        <taxon>Iris</taxon>
    </lineage>
</organism>
<dbReference type="PANTHER" id="PTHR42678:SF34">
    <property type="entry name" value="OS04G0183300 PROTEIN"/>
    <property type="match status" value="1"/>
</dbReference>
<dbReference type="Proteomes" id="UP001140949">
    <property type="component" value="Unassembled WGS sequence"/>
</dbReference>
<feature type="domain" description="Amidase" evidence="2">
    <location>
        <begin position="50"/>
        <end position="449"/>
    </location>
</feature>
<dbReference type="Gene3D" id="3.90.1300.10">
    <property type="entry name" value="Amidase signature (AS) domain"/>
    <property type="match status" value="1"/>
</dbReference>
<evidence type="ECO:0000259" key="2">
    <source>
        <dbReference type="Pfam" id="PF01425"/>
    </source>
</evidence>
<evidence type="ECO:0000256" key="1">
    <source>
        <dbReference type="SAM" id="SignalP"/>
    </source>
</evidence>
<dbReference type="PANTHER" id="PTHR42678">
    <property type="entry name" value="AMIDASE"/>
    <property type="match status" value="1"/>
</dbReference>
<dbReference type="AlphaFoldDB" id="A0AAX6IIG5"/>
<keyword evidence="4" id="KW-1185">Reference proteome</keyword>
<dbReference type="InterPro" id="IPR036928">
    <property type="entry name" value="AS_sf"/>
</dbReference>
<dbReference type="InterPro" id="IPR023631">
    <property type="entry name" value="Amidase_dom"/>
</dbReference>
<evidence type="ECO:0000313" key="4">
    <source>
        <dbReference type="Proteomes" id="UP001140949"/>
    </source>
</evidence>
<feature type="chain" id="PRO_5043354568" evidence="1">
    <location>
        <begin position="22"/>
        <end position="522"/>
    </location>
</feature>
<dbReference type="Pfam" id="PF01425">
    <property type="entry name" value="Amidase"/>
    <property type="match status" value="1"/>
</dbReference>
<accession>A0AAX6IIG5</accession>
<keyword evidence="1" id="KW-0732">Signal</keyword>
<gene>
    <name evidence="3" type="ORF">M6B38_252075</name>
</gene>
<name>A0AAX6IIG5_IRIPA</name>
<comment type="caution">
    <text evidence="3">The sequence shown here is derived from an EMBL/GenBank/DDBJ whole genome shotgun (WGS) entry which is preliminary data.</text>
</comment>
<evidence type="ECO:0000313" key="3">
    <source>
        <dbReference type="EMBL" id="KAJ6853012.1"/>
    </source>
</evidence>
<dbReference type="EMBL" id="JANAVB010001200">
    <property type="protein sequence ID" value="KAJ6853012.1"/>
    <property type="molecule type" value="Genomic_DNA"/>
</dbReference>
<dbReference type="SUPFAM" id="SSF75304">
    <property type="entry name" value="Amidase signature (AS) enzymes"/>
    <property type="match status" value="1"/>
</dbReference>
<proteinExistence type="predicted"/>
<reference evidence="3" key="2">
    <citation type="submission" date="2023-04" db="EMBL/GenBank/DDBJ databases">
        <authorList>
            <person name="Bruccoleri R.E."/>
            <person name="Oakeley E.J."/>
            <person name="Faust A.-M."/>
            <person name="Dessus-Babus S."/>
            <person name="Altorfer M."/>
            <person name="Burckhardt D."/>
            <person name="Oertli M."/>
            <person name="Naumann U."/>
            <person name="Petersen F."/>
            <person name="Wong J."/>
        </authorList>
    </citation>
    <scope>NUCLEOTIDE SEQUENCE</scope>
    <source>
        <strain evidence="3">GSM-AAB239-AS_SAM_17_03QT</strain>
        <tissue evidence="3">Leaf</tissue>
    </source>
</reference>
<feature type="signal peptide" evidence="1">
    <location>
        <begin position="1"/>
        <end position="21"/>
    </location>
</feature>